<feature type="domain" description="Thiolase C-terminal" evidence="6">
    <location>
        <begin position="270"/>
        <end position="390"/>
    </location>
</feature>
<dbReference type="RefSeq" id="WP_378281025.1">
    <property type="nucleotide sequence ID" value="NZ_JBHSON010000007.1"/>
</dbReference>
<evidence type="ECO:0000256" key="1">
    <source>
        <dbReference type="ARBA" id="ARBA00010982"/>
    </source>
</evidence>
<protein>
    <submittedName>
        <fullName evidence="7">Thiolase family protein</fullName>
    </submittedName>
</protein>
<dbReference type="InterPro" id="IPR020616">
    <property type="entry name" value="Thiolase_N"/>
</dbReference>
<name>A0ABW0ZQ02_9ACTN</name>
<gene>
    <name evidence="7" type="ORF">ACFPZN_06855</name>
</gene>
<evidence type="ECO:0000313" key="8">
    <source>
        <dbReference type="Proteomes" id="UP001596074"/>
    </source>
</evidence>
<feature type="domain" description="Thiolase N-terminal" evidence="5">
    <location>
        <begin position="5"/>
        <end position="262"/>
    </location>
</feature>
<evidence type="ECO:0000259" key="6">
    <source>
        <dbReference type="Pfam" id="PF02803"/>
    </source>
</evidence>
<dbReference type="NCBIfam" id="TIGR01930">
    <property type="entry name" value="AcCoA-C-Actrans"/>
    <property type="match status" value="1"/>
</dbReference>
<evidence type="ECO:0000256" key="3">
    <source>
        <dbReference type="ARBA" id="ARBA00023315"/>
    </source>
</evidence>
<dbReference type="CDD" id="cd00751">
    <property type="entry name" value="thiolase"/>
    <property type="match status" value="1"/>
</dbReference>
<comment type="caution">
    <text evidence="7">The sequence shown here is derived from an EMBL/GenBank/DDBJ whole genome shotgun (WGS) entry which is preliminary data.</text>
</comment>
<sequence length="392" mass="40335">MNAAVVVGALRSPIGKGKPTGALVGIHPIDLLSQVLAALVEQTGVDPAEVEDVVTGCVSQVAEQSATPGRWAWLAAGLPEHVPSVTIDRRCGSSLQSLQFAYQAIAGGSQDVVVAAGVESMSRVPMGSNRQGADAFGGAARRYPPGLVSQGIAAELVAARWGLGRELLDEYSVTSHRRAAQARAAGAFDAEIVPIRSASGAVVLDQDETIREGSTVEALSGLRPAFENEVDKQRFPEIGWSITAGNSSPLADGASALLVVSERYAEKNGLTPMARIVGGVVTAEDPIQMLTAPIPATTKLLDRLGRELDDIDHVEVNEAFAPVPLAWAGSLDADPDRLNPRGGAIALGHPTGASGARLATTAVHAIGGSTKSALVTMCEAGGMANALLLEAL</sequence>
<dbReference type="PROSITE" id="PS00737">
    <property type="entry name" value="THIOLASE_2"/>
    <property type="match status" value="1"/>
</dbReference>
<keyword evidence="2 4" id="KW-0808">Transferase</keyword>
<proteinExistence type="inferred from homology"/>
<accession>A0ABW0ZQ02</accession>
<dbReference type="SUPFAM" id="SSF53901">
    <property type="entry name" value="Thiolase-like"/>
    <property type="match status" value="2"/>
</dbReference>
<evidence type="ECO:0000313" key="7">
    <source>
        <dbReference type="EMBL" id="MFC5745321.1"/>
    </source>
</evidence>
<keyword evidence="8" id="KW-1185">Reference proteome</keyword>
<organism evidence="7 8">
    <name type="scientific">Actinomadura rugatobispora</name>
    <dbReference type="NCBI Taxonomy" id="1994"/>
    <lineage>
        <taxon>Bacteria</taxon>
        <taxon>Bacillati</taxon>
        <taxon>Actinomycetota</taxon>
        <taxon>Actinomycetes</taxon>
        <taxon>Streptosporangiales</taxon>
        <taxon>Thermomonosporaceae</taxon>
        <taxon>Actinomadura</taxon>
    </lineage>
</organism>
<dbReference type="Pfam" id="PF00108">
    <property type="entry name" value="Thiolase_N"/>
    <property type="match status" value="1"/>
</dbReference>
<evidence type="ECO:0000256" key="2">
    <source>
        <dbReference type="ARBA" id="ARBA00022679"/>
    </source>
</evidence>
<dbReference type="PIRSF" id="PIRSF000429">
    <property type="entry name" value="Ac-CoA_Ac_transf"/>
    <property type="match status" value="1"/>
</dbReference>
<dbReference type="InterPro" id="IPR020617">
    <property type="entry name" value="Thiolase_C"/>
</dbReference>
<dbReference type="PANTHER" id="PTHR43365">
    <property type="entry name" value="BLR7806 PROTEIN"/>
    <property type="match status" value="1"/>
</dbReference>
<keyword evidence="3 4" id="KW-0012">Acyltransferase</keyword>
<dbReference type="PANTHER" id="PTHR43365:SF1">
    <property type="entry name" value="ACETYL-COA C-ACYLTRANSFERASE"/>
    <property type="match status" value="1"/>
</dbReference>
<evidence type="ECO:0000259" key="5">
    <source>
        <dbReference type="Pfam" id="PF00108"/>
    </source>
</evidence>
<dbReference type="PROSITE" id="PS00099">
    <property type="entry name" value="THIOLASE_3"/>
    <property type="match status" value="1"/>
</dbReference>
<dbReference type="InterPro" id="IPR020613">
    <property type="entry name" value="Thiolase_CS"/>
</dbReference>
<reference evidence="8" key="1">
    <citation type="journal article" date="2019" name="Int. J. Syst. Evol. Microbiol.">
        <title>The Global Catalogue of Microorganisms (GCM) 10K type strain sequencing project: providing services to taxonomists for standard genome sequencing and annotation.</title>
        <authorList>
            <consortium name="The Broad Institute Genomics Platform"/>
            <consortium name="The Broad Institute Genome Sequencing Center for Infectious Disease"/>
            <person name="Wu L."/>
            <person name="Ma J."/>
        </authorList>
    </citation>
    <scope>NUCLEOTIDE SEQUENCE [LARGE SCALE GENOMIC DNA]</scope>
    <source>
        <strain evidence="8">KCTC 42087</strain>
    </source>
</reference>
<evidence type="ECO:0000256" key="4">
    <source>
        <dbReference type="RuleBase" id="RU003557"/>
    </source>
</evidence>
<dbReference type="Gene3D" id="3.40.47.10">
    <property type="match status" value="2"/>
</dbReference>
<dbReference type="InterPro" id="IPR016039">
    <property type="entry name" value="Thiolase-like"/>
</dbReference>
<dbReference type="EMBL" id="JBHSON010000007">
    <property type="protein sequence ID" value="MFC5745321.1"/>
    <property type="molecule type" value="Genomic_DNA"/>
</dbReference>
<dbReference type="Pfam" id="PF02803">
    <property type="entry name" value="Thiolase_C"/>
    <property type="match status" value="1"/>
</dbReference>
<dbReference type="InterPro" id="IPR020610">
    <property type="entry name" value="Thiolase_AS"/>
</dbReference>
<dbReference type="Proteomes" id="UP001596074">
    <property type="component" value="Unassembled WGS sequence"/>
</dbReference>
<dbReference type="InterPro" id="IPR002155">
    <property type="entry name" value="Thiolase"/>
</dbReference>
<comment type="similarity">
    <text evidence="1 4">Belongs to the thiolase-like superfamily. Thiolase family.</text>
</comment>